<dbReference type="STRING" id="280332.CQ12_21205"/>
<protein>
    <submittedName>
        <fullName evidence="2">Uncharacterized protein</fullName>
    </submittedName>
</protein>
<dbReference type="OrthoDB" id="7346346at2"/>
<keyword evidence="1" id="KW-0732">Signal</keyword>
<proteinExistence type="predicted"/>
<evidence type="ECO:0000313" key="2">
    <source>
        <dbReference type="EMBL" id="KRR04815.1"/>
    </source>
</evidence>
<sequence length="223" mass="23335">MKPTIAVCLGLLALASPALAQSPVAVVEDVQGKVTGAEFMDYVTPKAVIKIADGGSVILSYLKSCRRETISGAGTVVVGTEESAVHLADVKAEKTNCDANQANVTTRETSGVAATVLRSVDANKAASLPQPQLTLYGASPLVEAKGRGKLVIRRLDVPDERQEISLGGTQLKGRFVDFASENVALAPGGLYAASFKSSKIVFRVDEQAKPGATPIVGRLLRME</sequence>
<dbReference type="EMBL" id="LLXZ01000127">
    <property type="protein sequence ID" value="KRR04815.1"/>
    <property type="molecule type" value="Genomic_DNA"/>
</dbReference>
<gene>
    <name evidence="2" type="ORF">CQ12_21205</name>
</gene>
<evidence type="ECO:0000313" key="3">
    <source>
        <dbReference type="Proteomes" id="UP000050863"/>
    </source>
</evidence>
<reference evidence="2 3" key="1">
    <citation type="submission" date="2014-03" db="EMBL/GenBank/DDBJ databases">
        <title>Bradyrhizobium valentinum sp. nov., isolated from effective nodules of Lupinus mariae-josephae, a lupine endemic of basic-lime soils in Eastern Spain.</title>
        <authorList>
            <person name="Duran D."/>
            <person name="Rey L."/>
            <person name="Navarro A."/>
            <person name="Busquets A."/>
            <person name="Imperial J."/>
            <person name="Ruiz-Argueso T."/>
        </authorList>
    </citation>
    <scope>NUCLEOTIDE SEQUENCE [LARGE SCALE GENOMIC DNA]</scope>
    <source>
        <strain evidence="2 3">PAC68</strain>
    </source>
</reference>
<organism evidence="2 3">
    <name type="scientific">Bradyrhizobium jicamae</name>
    <dbReference type="NCBI Taxonomy" id="280332"/>
    <lineage>
        <taxon>Bacteria</taxon>
        <taxon>Pseudomonadati</taxon>
        <taxon>Pseudomonadota</taxon>
        <taxon>Alphaproteobacteria</taxon>
        <taxon>Hyphomicrobiales</taxon>
        <taxon>Nitrobacteraceae</taxon>
        <taxon>Bradyrhizobium</taxon>
    </lineage>
</organism>
<evidence type="ECO:0000256" key="1">
    <source>
        <dbReference type="SAM" id="SignalP"/>
    </source>
</evidence>
<feature type="signal peptide" evidence="1">
    <location>
        <begin position="1"/>
        <end position="20"/>
    </location>
</feature>
<dbReference type="Proteomes" id="UP000050863">
    <property type="component" value="Unassembled WGS sequence"/>
</dbReference>
<accession>A0A0R3LFZ7</accession>
<dbReference type="AlphaFoldDB" id="A0A0R3LFZ7"/>
<name>A0A0R3LFZ7_9BRAD</name>
<keyword evidence="3" id="KW-1185">Reference proteome</keyword>
<feature type="chain" id="PRO_5006443021" evidence="1">
    <location>
        <begin position="21"/>
        <end position="223"/>
    </location>
</feature>
<comment type="caution">
    <text evidence="2">The sequence shown here is derived from an EMBL/GenBank/DDBJ whole genome shotgun (WGS) entry which is preliminary data.</text>
</comment>
<dbReference type="RefSeq" id="WP_057837244.1">
    <property type="nucleotide sequence ID" value="NZ_LLXZ01000127.1"/>
</dbReference>